<dbReference type="eggNOG" id="ENOG502QTU7">
    <property type="taxonomic scope" value="Eukaryota"/>
</dbReference>
<gene>
    <name evidence="5" type="ORF">GLAREA_08536</name>
</gene>
<evidence type="ECO:0000256" key="2">
    <source>
        <dbReference type="SAM" id="MobiDB-lite"/>
    </source>
</evidence>
<dbReference type="Gene3D" id="3.30.379.10">
    <property type="entry name" value="Chitobiase/beta-hexosaminidase domain 2-like"/>
    <property type="match status" value="1"/>
</dbReference>
<dbReference type="Pfam" id="PF15979">
    <property type="entry name" value="Glyco_hydro_115"/>
    <property type="match status" value="1"/>
</dbReference>
<feature type="domain" description="Gylcosyl hydrolase 115 C-terminal" evidence="4">
    <location>
        <begin position="908"/>
        <end position="1086"/>
    </location>
</feature>
<dbReference type="Gene3D" id="3.20.20.520">
    <property type="entry name" value="Glycosyl hydrolase family 115"/>
    <property type="match status" value="1"/>
</dbReference>
<name>S3DDE1_GLAL2</name>
<dbReference type="InterPro" id="IPR031924">
    <property type="entry name" value="GH115"/>
</dbReference>
<proteinExistence type="predicted"/>
<feature type="compositionally biased region" description="Low complexity" evidence="2">
    <location>
        <begin position="84"/>
        <end position="93"/>
    </location>
</feature>
<dbReference type="Pfam" id="PF17829">
    <property type="entry name" value="GH115_C"/>
    <property type="match status" value="1"/>
</dbReference>
<feature type="region of interest" description="Disordered" evidence="2">
    <location>
        <begin position="83"/>
        <end position="126"/>
    </location>
</feature>
<dbReference type="InterPro" id="IPR042301">
    <property type="entry name" value="GH115_sf"/>
</dbReference>
<dbReference type="EMBL" id="KE145373">
    <property type="protein sequence ID" value="EPE24683.1"/>
    <property type="molecule type" value="Genomic_DNA"/>
</dbReference>
<keyword evidence="3" id="KW-0732">Signal</keyword>
<dbReference type="Proteomes" id="UP000016922">
    <property type="component" value="Unassembled WGS sequence"/>
</dbReference>
<feature type="signal peptide" evidence="3">
    <location>
        <begin position="1"/>
        <end position="23"/>
    </location>
</feature>
<dbReference type="PANTHER" id="PTHR37842">
    <property type="match status" value="1"/>
</dbReference>
<dbReference type="OrthoDB" id="4849794at2759"/>
<sequence>MRSTSSTFLAAFTALLPAIAALGQNATVTTKADSSLLQLAGSGISGQILVSSEDWWGVIRAADDLAHDFGRITGKNLTLGNWVSSNSTNSTSSKRGNVERAEDAAPKGWQDVPESGPQNGPQSVTRATAAGSQTTVYYWYNPVTSFINYTLAQTASNFTGPTLLNNAPNKKTVIIVGTVDKSTLITQLGNSGKIDLSELKNCWECFISQVVENPLPGVAKALVIAGADTRGTIYGLYDISEQIGVSPWNWWADVPAVKKEGVWALAQRKFQKSPTVRYRGIFINDEQPALTNWIDGNYQRGKYGAGFNHYFYPRVFELLLRLRANYLWPAMWGSMFGVDDEANQPIADAYGIVMGTSHTEPMARATNEWNRFGKPLGGNGQWEFDTNNKSLTEFFTVGAQRAKPYGANTLFTMAMRGSGDTALLLTEQQAIEVLQNVVTTQREVLGKVFNGTDVSDIPQMWCLYKEVQSYYEKGLDVPEDVTLLWADDNWGNIRRLPVGKELDRVGRAGIYYHVDYVGDPRNYKWINTIQLEKTTEQMHHAYERQADRIWILNVGDLKPLEIPINHFLDLAYDAEKWGQGSTSEWLKAWASRDFTPELSDRIAKVVSTYGMYAARRKYELIQWDTYSVVNYNEADAIIAQWQALAVEAQSIYDKLPVEFQPSFYEMVLQPVLGGGVVNMIHIGAGKNRMYAQQRRNSANSVADKVRDWFSEDHKLTQRYHDLFNGKWNHMLDQTHLGYDLSWHGALYDGYWQQPMRNTLPPLSYVQSLETSLAGNIGVSPEGTNASVAGDDAWHDNSGNTLKVPPMDPYGPKTRWIDIFARGTAGCQWTASPVAPYVKVTPNTGFTGGNNGTDYRVLVSIDWSKAPPAPNSTVVNINITSSCPTWGNFPAPIIQVPVNNMAAPADFRGFIESDKHISIEAAHATRNTSVNGVSYAVLSNYGRTLSGVTLSPVLAETQPVGTGPVLEYDIYTFTNTTAANVTLYLSPSHNNLGFARPLRYGIAFDAETPKIIQPTSNYTGQDYPKGWNQAVADGAWGVSGNMTTTKHDLSVKGKHTLRIWVEQPGMTVQKVVVDLGGVRASYLGPPESFLGGRDSVGMYEGTNFAGVGVEKPL</sequence>
<feature type="compositionally biased region" description="Polar residues" evidence="2">
    <location>
        <begin position="116"/>
        <end position="126"/>
    </location>
</feature>
<evidence type="ECO:0000313" key="5">
    <source>
        <dbReference type="EMBL" id="EPE24683.1"/>
    </source>
</evidence>
<reference evidence="5 6" key="1">
    <citation type="journal article" date="2013" name="BMC Genomics">
        <title>Genomics-driven discovery of the pneumocandin biosynthetic gene cluster in the fungus Glarea lozoyensis.</title>
        <authorList>
            <person name="Chen L."/>
            <person name="Yue Q."/>
            <person name="Zhang X."/>
            <person name="Xiang M."/>
            <person name="Wang C."/>
            <person name="Li S."/>
            <person name="Che Y."/>
            <person name="Ortiz-Lopez F.J."/>
            <person name="Bills G.F."/>
            <person name="Liu X."/>
            <person name="An Z."/>
        </authorList>
    </citation>
    <scope>NUCLEOTIDE SEQUENCE [LARGE SCALE GENOMIC DNA]</scope>
    <source>
        <strain evidence="6">ATCC 20868 / MF5171</strain>
    </source>
</reference>
<dbReference type="Gene3D" id="2.60.120.1620">
    <property type="match status" value="1"/>
</dbReference>
<dbReference type="AlphaFoldDB" id="S3DDE1"/>
<keyword evidence="1" id="KW-0378">Hydrolase</keyword>
<dbReference type="GO" id="GO:0016787">
    <property type="term" value="F:hydrolase activity"/>
    <property type="evidence" value="ECO:0007669"/>
    <property type="project" value="UniProtKB-KW"/>
</dbReference>
<dbReference type="InterPro" id="IPR041437">
    <property type="entry name" value="GH115_C"/>
</dbReference>
<dbReference type="HOGENOM" id="CLU_004852_1_0_1"/>
<dbReference type="InterPro" id="IPR029018">
    <property type="entry name" value="Hex-like_dom2"/>
</dbReference>
<keyword evidence="6" id="KW-1185">Reference proteome</keyword>
<dbReference type="KEGG" id="glz:GLAREA_08536"/>
<evidence type="ECO:0000256" key="3">
    <source>
        <dbReference type="SAM" id="SignalP"/>
    </source>
</evidence>
<accession>S3DDE1</accession>
<dbReference type="GeneID" id="19467584"/>
<evidence type="ECO:0000256" key="1">
    <source>
        <dbReference type="ARBA" id="ARBA00022801"/>
    </source>
</evidence>
<evidence type="ECO:0000259" key="4">
    <source>
        <dbReference type="Pfam" id="PF17829"/>
    </source>
</evidence>
<dbReference type="OMA" id="IFMIEPA"/>
<dbReference type="RefSeq" id="XP_008088771.1">
    <property type="nucleotide sequence ID" value="XM_008090580.1"/>
</dbReference>
<dbReference type="Gene3D" id="1.20.58.2150">
    <property type="match status" value="1"/>
</dbReference>
<dbReference type="SUPFAM" id="SSF55545">
    <property type="entry name" value="beta-N-acetylhexosaminidase-like domain"/>
    <property type="match status" value="1"/>
</dbReference>
<feature type="chain" id="PRO_5004508258" description="Gylcosyl hydrolase 115 C-terminal domain-containing protein" evidence="3">
    <location>
        <begin position="24"/>
        <end position="1112"/>
    </location>
</feature>
<evidence type="ECO:0000313" key="6">
    <source>
        <dbReference type="Proteomes" id="UP000016922"/>
    </source>
</evidence>
<feature type="compositionally biased region" description="Basic and acidic residues" evidence="2">
    <location>
        <begin position="96"/>
        <end position="105"/>
    </location>
</feature>
<dbReference type="PANTHER" id="PTHR37842:SF2">
    <property type="entry name" value="GYLCOSYL HYDROLASE 115 C-TERMINAL DOMAIN-CONTAINING PROTEIN"/>
    <property type="match status" value="1"/>
</dbReference>
<organism evidence="5 6">
    <name type="scientific">Glarea lozoyensis (strain ATCC 20868 / MF5171)</name>
    <dbReference type="NCBI Taxonomy" id="1116229"/>
    <lineage>
        <taxon>Eukaryota</taxon>
        <taxon>Fungi</taxon>
        <taxon>Dikarya</taxon>
        <taxon>Ascomycota</taxon>
        <taxon>Pezizomycotina</taxon>
        <taxon>Leotiomycetes</taxon>
        <taxon>Helotiales</taxon>
        <taxon>Helotiaceae</taxon>
        <taxon>Glarea</taxon>
    </lineage>
</organism>
<protein>
    <recommendedName>
        <fullName evidence="4">Gylcosyl hydrolase 115 C-terminal domain-containing protein</fullName>
    </recommendedName>
</protein>